<dbReference type="GO" id="GO:0008168">
    <property type="term" value="F:methyltransferase activity"/>
    <property type="evidence" value="ECO:0007669"/>
    <property type="project" value="UniProtKB-KW"/>
</dbReference>
<feature type="domain" description="Methyltransferase" evidence="3">
    <location>
        <begin position="46"/>
        <end position="135"/>
    </location>
</feature>
<evidence type="ECO:0000313" key="5">
    <source>
        <dbReference type="Proteomes" id="UP000636918"/>
    </source>
</evidence>
<evidence type="ECO:0000256" key="1">
    <source>
        <dbReference type="ARBA" id="ARBA00022603"/>
    </source>
</evidence>
<protein>
    <submittedName>
        <fullName evidence="4">Methyltransferase domain-containing protein</fullName>
    </submittedName>
</protein>
<dbReference type="Proteomes" id="UP000636918">
    <property type="component" value="Unassembled WGS sequence"/>
</dbReference>
<dbReference type="Pfam" id="PF13649">
    <property type="entry name" value="Methyltransf_25"/>
    <property type="match status" value="1"/>
</dbReference>
<dbReference type="InterPro" id="IPR029063">
    <property type="entry name" value="SAM-dependent_MTases_sf"/>
</dbReference>
<proteinExistence type="predicted"/>
<dbReference type="Gene3D" id="3.40.50.150">
    <property type="entry name" value="Vaccinia Virus protein VP39"/>
    <property type="match status" value="1"/>
</dbReference>
<dbReference type="CDD" id="cd02440">
    <property type="entry name" value="AdoMet_MTases"/>
    <property type="match status" value="1"/>
</dbReference>
<comment type="caution">
    <text evidence="4">The sequence shown here is derived from an EMBL/GenBank/DDBJ whole genome shotgun (WGS) entry which is preliminary data.</text>
</comment>
<evidence type="ECO:0000259" key="3">
    <source>
        <dbReference type="Pfam" id="PF13649"/>
    </source>
</evidence>
<dbReference type="PANTHER" id="PTHR44942:SF4">
    <property type="entry name" value="METHYLTRANSFERASE TYPE 11 DOMAIN-CONTAINING PROTEIN"/>
    <property type="match status" value="1"/>
</dbReference>
<dbReference type="EMBL" id="JAERSG010000008">
    <property type="protein sequence ID" value="MBL0749881.1"/>
    <property type="molecule type" value="Genomic_DNA"/>
</dbReference>
<dbReference type="PANTHER" id="PTHR44942">
    <property type="entry name" value="METHYLTRANSF_11 DOMAIN-CONTAINING PROTEIN"/>
    <property type="match status" value="1"/>
</dbReference>
<dbReference type="InterPro" id="IPR041698">
    <property type="entry name" value="Methyltransf_25"/>
</dbReference>
<gene>
    <name evidence="4" type="ORF">JI751_19840</name>
</gene>
<dbReference type="GO" id="GO:0032259">
    <property type="term" value="P:methylation"/>
    <property type="evidence" value="ECO:0007669"/>
    <property type="project" value="UniProtKB-KW"/>
</dbReference>
<evidence type="ECO:0000256" key="2">
    <source>
        <dbReference type="ARBA" id="ARBA00022679"/>
    </source>
</evidence>
<dbReference type="InterPro" id="IPR051052">
    <property type="entry name" value="Diverse_substrate_MTase"/>
</dbReference>
<keyword evidence="5" id="KW-1185">Reference proteome</keyword>
<evidence type="ECO:0000313" key="4">
    <source>
        <dbReference type="EMBL" id="MBL0749881.1"/>
    </source>
</evidence>
<keyword evidence="1 4" id="KW-0489">Methyltransferase</keyword>
<sequence>MADDRPLAMTFDSAAERYQQARPDYPDSLFDSLVDLADLSPGDRLLEIGCATGKATIPLARRGFAITCVDPGPALVEVARRNLAAYPDVDVRHGRFEDVVPDGTAYDLVLAATSWHWLDPEIRYRRAWELLRPGGHLAFWSATHVFPEGGDPIFRELQDVYDEIGEGVPGGAAYARPDELPDQRDEIEASGLFDDLQVRHVDWEVDYDAEGYLALLDTFSGHIAMEPWQRERLYGEIRRRLAERPDGLLRRGWGAVLHVARRRHV</sequence>
<name>A0ABS1LDV9_9ACTN</name>
<dbReference type="SUPFAM" id="SSF53335">
    <property type="entry name" value="S-adenosyl-L-methionine-dependent methyltransferases"/>
    <property type="match status" value="1"/>
</dbReference>
<accession>A0ABS1LDV9</accession>
<keyword evidence="2" id="KW-0808">Transferase</keyword>
<dbReference type="RefSeq" id="WP_201940499.1">
    <property type="nucleotide sequence ID" value="NZ_JAERSG010000008.1"/>
</dbReference>
<organism evidence="4 5">
    <name type="scientific">Nocardioides baculatus</name>
    <dbReference type="NCBI Taxonomy" id="2801337"/>
    <lineage>
        <taxon>Bacteria</taxon>
        <taxon>Bacillati</taxon>
        <taxon>Actinomycetota</taxon>
        <taxon>Actinomycetes</taxon>
        <taxon>Propionibacteriales</taxon>
        <taxon>Nocardioidaceae</taxon>
        <taxon>Nocardioides</taxon>
    </lineage>
</organism>
<reference evidence="4 5" key="1">
    <citation type="submission" date="2021-01" db="EMBL/GenBank/DDBJ databases">
        <title>Genome seq and assembly of Nocardiodes sp. G10.</title>
        <authorList>
            <person name="Chhetri G."/>
        </authorList>
    </citation>
    <scope>NUCLEOTIDE SEQUENCE [LARGE SCALE GENOMIC DNA]</scope>
    <source>
        <strain evidence="4 5">G10</strain>
    </source>
</reference>